<keyword evidence="5 7" id="KW-1133">Transmembrane helix</keyword>
<evidence type="ECO:0000256" key="3">
    <source>
        <dbReference type="ARBA" id="ARBA00022475"/>
    </source>
</evidence>
<evidence type="ECO:0000313" key="11">
    <source>
        <dbReference type="Proteomes" id="UP000067461"/>
    </source>
</evidence>
<keyword evidence="3" id="KW-1003">Cell membrane</keyword>
<dbReference type="HOGENOM" id="CLU_069132_0_0_4"/>
<evidence type="ECO:0000259" key="8">
    <source>
        <dbReference type="Pfam" id="PF04039"/>
    </source>
</evidence>
<feature type="transmembrane region" description="Helical" evidence="7">
    <location>
        <begin position="217"/>
        <end position="238"/>
    </location>
</feature>
<comment type="subcellular location">
    <subcellularLocation>
        <location evidence="1">Cell membrane</location>
        <topology evidence="1">Multi-pass membrane protein</topology>
    </subcellularLocation>
</comment>
<dbReference type="OrthoDB" id="2085045at2"/>
<accession>A0A060NPV2</accession>
<keyword evidence="4 7" id="KW-0812">Transmembrane</keyword>
<dbReference type="PANTHER" id="PTHR33932:SF4">
    <property type="entry name" value="NA(+)_H(+) ANTIPORTER SUBUNIT B"/>
    <property type="match status" value="1"/>
</dbReference>
<evidence type="ECO:0000256" key="4">
    <source>
        <dbReference type="ARBA" id="ARBA00022692"/>
    </source>
</evidence>
<feature type="domain" description="MrpA C-terminal/MbhD" evidence="9">
    <location>
        <begin position="11"/>
        <end position="73"/>
    </location>
</feature>
<evidence type="ECO:0000259" key="9">
    <source>
        <dbReference type="Pfam" id="PF13244"/>
    </source>
</evidence>
<dbReference type="Pfam" id="PF04039">
    <property type="entry name" value="MnhB"/>
    <property type="match status" value="1"/>
</dbReference>
<feature type="transmembrane region" description="Helical" evidence="7">
    <location>
        <begin position="6"/>
        <end position="22"/>
    </location>
</feature>
<evidence type="ECO:0000313" key="10">
    <source>
        <dbReference type="EMBL" id="BAO80934.1"/>
    </source>
</evidence>
<protein>
    <submittedName>
        <fullName evidence="10">Multisubunit Na+/H+ antiporter, MnhB subunit</fullName>
    </submittedName>
</protein>
<dbReference type="AlphaFoldDB" id="A0A060NPV2"/>
<feature type="transmembrane region" description="Helical" evidence="7">
    <location>
        <begin position="101"/>
        <end position="121"/>
    </location>
</feature>
<feature type="domain" description="Na+/H+ antiporter MnhB subunit-related protein" evidence="8">
    <location>
        <begin position="188"/>
        <end position="287"/>
    </location>
</feature>
<organism evidence="10 11">
    <name type="scientific">Serpentinimonas raichei</name>
    <dbReference type="NCBI Taxonomy" id="1458425"/>
    <lineage>
        <taxon>Bacteria</taxon>
        <taxon>Pseudomonadati</taxon>
        <taxon>Pseudomonadota</taxon>
        <taxon>Betaproteobacteria</taxon>
        <taxon>Burkholderiales</taxon>
        <taxon>Comamonadaceae</taxon>
        <taxon>Serpentinimonas</taxon>
    </lineage>
</organism>
<evidence type="ECO:0000256" key="1">
    <source>
        <dbReference type="ARBA" id="ARBA00004651"/>
    </source>
</evidence>
<feature type="transmembrane region" description="Helical" evidence="7">
    <location>
        <begin position="278"/>
        <end position="302"/>
    </location>
</feature>
<keyword evidence="6 7" id="KW-0472">Membrane</keyword>
<feature type="transmembrane region" description="Helical" evidence="7">
    <location>
        <begin position="29"/>
        <end position="46"/>
    </location>
</feature>
<gene>
    <name evidence="10" type="ORF">SRAA_1080</name>
</gene>
<sequence length="308" mass="30915">MNAADLVLALALLLLAGAALLARSVQIGSVLFIAFGLLLALVWVRLGAPDVALAEAAIGAGVAGALLLLAASEFESRRIGSARAAGPRLPWPRPRQARPRWTLGALALACAAVLLLAVLAIEPLAGAATAAVARSLPESEIAHPVTAVLLAFRAYDTLLEIAVLLVAALAVQAAPAPAHRPLPHDPVLARVAAITVPLALLVAVYLLWAGASRSGGAFQAGAVLAGAVLLARFAGLPLDPQSHLTRPPVLALGLAVFILIGLGAGALAGAALGYPTGWVKPLVLAIEAALMLSIAATLVALFGGSKPA</sequence>
<dbReference type="STRING" id="1458425.SRAA_1080"/>
<evidence type="ECO:0000256" key="5">
    <source>
        <dbReference type="ARBA" id="ARBA00022989"/>
    </source>
</evidence>
<evidence type="ECO:0000256" key="2">
    <source>
        <dbReference type="ARBA" id="ARBA00009425"/>
    </source>
</evidence>
<evidence type="ECO:0000256" key="6">
    <source>
        <dbReference type="ARBA" id="ARBA00023136"/>
    </source>
</evidence>
<feature type="transmembrane region" description="Helical" evidence="7">
    <location>
        <begin position="157"/>
        <end position="175"/>
    </location>
</feature>
<dbReference type="InterPro" id="IPR050622">
    <property type="entry name" value="CPA3_antiporter_subunitB"/>
</dbReference>
<dbReference type="Pfam" id="PF13244">
    <property type="entry name" value="MbhD"/>
    <property type="match status" value="1"/>
</dbReference>
<proteinExistence type="inferred from homology"/>
<name>A0A060NPV2_9BURK</name>
<dbReference type="InterPro" id="IPR007182">
    <property type="entry name" value="MnhB"/>
</dbReference>
<comment type="similarity">
    <text evidence="2">Belongs to the CPA3 antiporters (TC 2.A.63) subunit B family.</text>
</comment>
<feature type="transmembrane region" description="Helical" evidence="7">
    <location>
        <begin position="52"/>
        <end position="71"/>
    </location>
</feature>
<dbReference type="Proteomes" id="UP000067461">
    <property type="component" value="Chromosome"/>
</dbReference>
<dbReference type="KEGG" id="cbaa:SRAA_1080"/>
<dbReference type="InterPro" id="IPR025383">
    <property type="entry name" value="MrpA_C/MbhD"/>
</dbReference>
<dbReference type="GO" id="GO:0005886">
    <property type="term" value="C:plasma membrane"/>
    <property type="evidence" value="ECO:0007669"/>
    <property type="project" value="UniProtKB-SubCell"/>
</dbReference>
<dbReference type="PANTHER" id="PTHR33932">
    <property type="entry name" value="NA(+)/H(+) ANTIPORTER SUBUNIT B"/>
    <property type="match status" value="1"/>
</dbReference>
<evidence type="ECO:0000256" key="7">
    <source>
        <dbReference type="SAM" id="Phobius"/>
    </source>
</evidence>
<feature type="transmembrane region" description="Helical" evidence="7">
    <location>
        <begin position="187"/>
        <end position="211"/>
    </location>
</feature>
<keyword evidence="11" id="KW-1185">Reference proteome</keyword>
<dbReference type="RefSeq" id="WP_045531357.1">
    <property type="nucleotide sequence ID" value="NZ_AP014568.1"/>
</dbReference>
<dbReference type="EMBL" id="AP014568">
    <property type="protein sequence ID" value="BAO80934.1"/>
    <property type="molecule type" value="Genomic_DNA"/>
</dbReference>
<feature type="transmembrane region" description="Helical" evidence="7">
    <location>
        <begin position="250"/>
        <end position="272"/>
    </location>
</feature>
<reference evidence="10 11" key="1">
    <citation type="journal article" date="2014" name="Nat. Commun.">
        <title>Physiological and genomic features of highly alkaliphilic hydrogen-utilizing Betaproteobacteria from a continental serpentinizing site.</title>
        <authorList>
            <person name="Suzuki S."/>
            <person name="Kuenen J.G."/>
            <person name="Schipper K."/>
            <person name="van der Velde S."/>
            <person name="Ishii S."/>
            <person name="Wu A."/>
            <person name="Sorokin D.Y."/>
            <person name="Tenney A."/>
            <person name="Meng X.Y."/>
            <person name="Morrill P.L."/>
            <person name="Kamagata Y."/>
            <person name="Muyzer G."/>
            <person name="Nealson K.H."/>
        </authorList>
    </citation>
    <scope>NUCLEOTIDE SEQUENCE [LARGE SCALE GENOMIC DNA]</scope>
    <source>
        <strain evidence="10 11">A1</strain>
    </source>
</reference>